<feature type="domain" description="GUN4-like" evidence="2">
    <location>
        <begin position="292"/>
        <end position="428"/>
    </location>
</feature>
<dbReference type="PANTHER" id="PTHR34800">
    <property type="entry name" value="TETRAPYRROLE-BINDING PROTEIN, CHLOROPLASTIC"/>
    <property type="match status" value="1"/>
</dbReference>
<comment type="caution">
    <text evidence="3">The sequence shown here is derived from an EMBL/GenBank/DDBJ whole genome shotgun (WGS) entry which is preliminary data.</text>
</comment>
<gene>
    <name evidence="3" type="ORF">AmaxDRAFT_0558</name>
</gene>
<sequence length="451" mass="49615">MMAKCPVCETEYTPNEVETCSVCGYDLTPYPPVIGGIPSGFLEKEKKRIAAAKRVWQLSQSQVESAQLMVSHLQSQLDETTRKIDGFTTTQSRLESQIEAIASQLESQIEAIASQSQSRLESQIEAIASQLQSQNEAIASQLESQVKAIASQSQSRLESQIEAIASQLQSQNEAIASQLQSQNEAIASQLQSQNEAIASQSQSRLESQVKAIASQLQSQSSQIEAIASQLQSQNEAIASQLQSQNEAIASQSQSRLESQRKAIASHLKSQRKAIASQPKQISKPVPTTRILSSSGFDYTQLKRLLKSGQWKAADEETAKMMLAVAGKTQREYLDDDDIKNFPCQDLRIIDGLWVKHSNGRFGFSVQKQIYINCGGKPDGSYPGDTIWKRYCDEVGWRVNGSYLSWSNCTFSAAARRGHLPAIAELWGEVGVIGVRRRVVSSLAHRLVTCSI</sequence>
<dbReference type="CDD" id="cd16383">
    <property type="entry name" value="GUN4"/>
    <property type="match status" value="1"/>
</dbReference>
<organism evidence="3 4">
    <name type="scientific">Limnospira maxima CS-328</name>
    <dbReference type="NCBI Taxonomy" id="513049"/>
    <lineage>
        <taxon>Bacteria</taxon>
        <taxon>Bacillati</taxon>
        <taxon>Cyanobacteriota</taxon>
        <taxon>Cyanophyceae</taxon>
        <taxon>Oscillatoriophycideae</taxon>
        <taxon>Oscillatoriales</taxon>
        <taxon>Sirenicapillariaceae</taxon>
        <taxon>Limnospira</taxon>
    </lineage>
</organism>
<dbReference type="GO" id="GO:0046906">
    <property type="term" value="F:tetrapyrrole binding"/>
    <property type="evidence" value="ECO:0007669"/>
    <property type="project" value="TreeGrafter"/>
</dbReference>
<dbReference type="RefSeq" id="WP_006668198.1">
    <property type="nucleotide sequence ID" value="NZ_ABYK01000003.1"/>
</dbReference>
<evidence type="ECO:0000313" key="4">
    <source>
        <dbReference type="Proteomes" id="UP000004061"/>
    </source>
</evidence>
<dbReference type="AlphaFoldDB" id="B5VVL7"/>
<dbReference type="SUPFAM" id="SSF58113">
    <property type="entry name" value="Apolipoprotein A-I"/>
    <property type="match status" value="1"/>
</dbReference>
<name>B5VVL7_LIMMA</name>
<dbReference type="Pfam" id="PF05419">
    <property type="entry name" value="GUN4"/>
    <property type="match status" value="1"/>
</dbReference>
<evidence type="ECO:0000259" key="2">
    <source>
        <dbReference type="Pfam" id="PF05419"/>
    </source>
</evidence>
<dbReference type="Gene3D" id="1.25.40.620">
    <property type="match status" value="1"/>
</dbReference>
<dbReference type="InterPro" id="IPR037215">
    <property type="entry name" value="GUN4-like_sf"/>
</dbReference>
<evidence type="ECO:0000313" key="3">
    <source>
        <dbReference type="EMBL" id="EDZ96635.1"/>
    </source>
</evidence>
<feature type="coiled-coil region" evidence="1">
    <location>
        <begin position="117"/>
        <end position="196"/>
    </location>
</feature>
<dbReference type="SMR" id="B5VVL7"/>
<evidence type="ECO:0000256" key="1">
    <source>
        <dbReference type="SAM" id="Coils"/>
    </source>
</evidence>
<dbReference type="Gene3D" id="1.10.10.1770">
    <property type="entry name" value="Gun4-like"/>
    <property type="match status" value="1"/>
</dbReference>
<dbReference type="SUPFAM" id="SSF140869">
    <property type="entry name" value="GUN4-like"/>
    <property type="match status" value="1"/>
</dbReference>
<accession>B5VVL7</accession>
<keyword evidence="1" id="KW-0175">Coiled coil</keyword>
<dbReference type="InterPro" id="IPR008629">
    <property type="entry name" value="GUN4-like"/>
</dbReference>
<protein>
    <submittedName>
        <fullName evidence="3">GUN4 domain protein</fullName>
    </submittedName>
</protein>
<reference evidence="3 4" key="1">
    <citation type="journal article" date="2011" name="Appl. Environ. Microbiol.">
        <title>Contribution of a Sodium Ion Gradient to Energy Conservation during Fermentation in the Cyanobacterium Arthrospira (Spirulina) maxima CS-328.</title>
        <authorList>
            <person name="Carrieri D."/>
            <person name="Ananyev G."/>
            <person name="Lenz O."/>
            <person name="Bryant D.A."/>
            <person name="Dismukes G.C."/>
        </authorList>
    </citation>
    <scope>NUCLEOTIDE SEQUENCE [LARGE SCALE GENOMIC DNA]</scope>
    <source>
        <strain evidence="3 4">CS-328</strain>
    </source>
</reference>
<dbReference type="Proteomes" id="UP000004061">
    <property type="component" value="Unassembled WGS sequence"/>
</dbReference>
<proteinExistence type="predicted"/>
<dbReference type="PANTHER" id="PTHR34800:SF1">
    <property type="entry name" value="TETRAPYRROLE-BINDING PROTEIN, CHLOROPLASTIC"/>
    <property type="match status" value="1"/>
</dbReference>
<dbReference type="EMBL" id="ABYK01000003">
    <property type="protein sequence ID" value="EDZ96635.1"/>
    <property type="molecule type" value="Genomic_DNA"/>
</dbReference>
<keyword evidence="4" id="KW-1185">Reference proteome</keyword>